<evidence type="ECO:0000313" key="2">
    <source>
        <dbReference type="EMBL" id="ODP26006.1"/>
    </source>
</evidence>
<accession>A0A1E3KX05</accession>
<evidence type="ECO:0000313" key="3">
    <source>
        <dbReference type="Proteomes" id="UP000094578"/>
    </source>
</evidence>
<gene>
    <name evidence="2" type="ORF">PTI45_04661</name>
</gene>
<proteinExistence type="predicted"/>
<reference evidence="2 3" key="1">
    <citation type="submission" date="2016-08" db="EMBL/GenBank/DDBJ databases">
        <title>Genome sequencing of Paenibacillus sp. TI45-13ar, isolated from Korean traditional nuruk.</title>
        <authorList>
            <person name="Kim S.-J."/>
        </authorList>
    </citation>
    <scope>NUCLEOTIDE SEQUENCE [LARGE SCALE GENOMIC DNA]</scope>
    <source>
        <strain evidence="2 3">TI45-13ar</strain>
    </source>
</reference>
<dbReference type="Proteomes" id="UP000094578">
    <property type="component" value="Unassembled WGS sequence"/>
</dbReference>
<name>A0A1E3KX05_9BACL</name>
<protein>
    <submittedName>
        <fullName evidence="2">Uncharacterized protein</fullName>
    </submittedName>
</protein>
<dbReference type="AlphaFoldDB" id="A0A1E3KX05"/>
<keyword evidence="3" id="KW-1185">Reference proteome</keyword>
<dbReference type="EMBL" id="MDER01000104">
    <property type="protein sequence ID" value="ODP26006.1"/>
    <property type="molecule type" value="Genomic_DNA"/>
</dbReference>
<dbReference type="RefSeq" id="WP_069329959.1">
    <property type="nucleotide sequence ID" value="NZ_MDER01000104.1"/>
</dbReference>
<feature type="region of interest" description="Disordered" evidence="1">
    <location>
        <begin position="1"/>
        <end position="23"/>
    </location>
</feature>
<organism evidence="2 3">
    <name type="scientific">Paenibacillus nuruki</name>
    <dbReference type="NCBI Taxonomy" id="1886670"/>
    <lineage>
        <taxon>Bacteria</taxon>
        <taxon>Bacillati</taxon>
        <taxon>Bacillota</taxon>
        <taxon>Bacilli</taxon>
        <taxon>Bacillales</taxon>
        <taxon>Paenibacillaceae</taxon>
        <taxon>Paenibacillus</taxon>
    </lineage>
</organism>
<comment type="caution">
    <text evidence="2">The sequence shown here is derived from an EMBL/GenBank/DDBJ whole genome shotgun (WGS) entry which is preliminary data.</text>
</comment>
<evidence type="ECO:0000256" key="1">
    <source>
        <dbReference type="SAM" id="MobiDB-lite"/>
    </source>
</evidence>
<sequence>MSSSKKSYPSLLNFDTDNGKQQKESLLNSYVPGMDDEAYEELQKSVSRLLDTEESTTVQKTFLLEKKLFDRLKDRSKGKKKGFETEIMNRAIKIYLDAMDREEEKRNNS</sequence>